<comment type="caution">
    <text evidence="1">The sequence shown here is derived from an EMBL/GenBank/DDBJ whole genome shotgun (WGS) entry which is preliminary data.</text>
</comment>
<gene>
    <name evidence="1" type="ORF">DB31_7341</name>
</gene>
<proteinExistence type="predicted"/>
<dbReference type="Gene3D" id="3.40.50.2300">
    <property type="match status" value="1"/>
</dbReference>
<evidence type="ECO:0000313" key="1">
    <source>
        <dbReference type="EMBL" id="KFE68104.1"/>
    </source>
</evidence>
<accession>A0A085WK91</accession>
<sequence length="134" mass="14481">MSDLLPVVLIVAEAAAVRNAVARELARDFELLNATTFASAVRQLSARPAIAAIIVDLDLSDALGAPWFLARLVDHAYEGPRILLSSVLERAQASSLRRGSVSHFTLARPWSIGELRSVLDTTLGFYGLSWAPPQ</sequence>
<dbReference type="AlphaFoldDB" id="A0A085WK91"/>
<evidence type="ECO:0008006" key="3">
    <source>
        <dbReference type="Google" id="ProtNLM"/>
    </source>
</evidence>
<evidence type="ECO:0000313" key="2">
    <source>
        <dbReference type="Proteomes" id="UP000028725"/>
    </source>
</evidence>
<reference evidence="1 2" key="1">
    <citation type="submission" date="2014-04" db="EMBL/GenBank/DDBJ databases">
        <title>Genome assembly of Hyalangium minutum DSM 14724.</title>
        <authorList>
            <person name="Sharma G."/>
            <person name="Subramanian S."/>
        </authorList>
    </citation>
    <scope>NUCLEOTIDE SEQUENCE [LARGE SCALE GENOMIC DNA]</scope>
    <source>
        <strain evidence="1 2">DSM 14724</strain>
    </source>
</reference>
<dbReference type="EMBL" id="JMCB01000006">
    <property type="protein sequence ID" value="KFE68104.1"/>
    <property type="molecule type" value="Genomic_DNA"/>
</dbReference>
<dbReference type="SUPFAM" id="SSF52172">
    <property type="entry name" value="CheY-like"/>
    <property type="match status" value="1"/>
</dbReference>
<protein>
    <recommendedName>
        <fullName evidence="3">Response regulatory domain-containing protein</fullName>
    </recommendedName>
</protein>
<dbReference type="InterPro" id="IPR011006">
    <property type="entry name" value="CheY-like_superfamily"/>
</dbReference>
<organism evidence="1 2">
    <name type="scientific">Hyalangium minutum</name>
    <dbReference type="NCBI Taxonomy" id="394096"/>
    <lineage>
        <taxon>Bacteria</taxon>
        <taxon>Pseudomonadati</taxon>
        <taxon>Myxococcota</taxon>
        <taxon>Myxococcia</taxon>
        <taxon>Myxococcales</taxon>
        <taxon>Cystobacterineae</taxon>
        <taxon>Archangiaceae</taxon>
        <taxon>Hyalangium</taxon>
    </lineage>
</organism>
<name>A0A085WK91_9BACT</name>
<keyword evidence="2" id="KW-1185">Reference proteome</keyword>
<dbReference type="Proteomes" id="UP000028725">
    <property type="component" value="Unassembled WGS sequence"/>
</dbReference>